<evidence type="ECO:0000256" key="1">
    <source>
        <dbReference type="SAM" id="MobiDB-lite"/>
    </source>
</evidence>
<name>Q3M7T1_TRIV2</name>
<dbReference type="Proteomes" id="UP000002533">
    <property type="component" value="Chromosome"/>
</dbReference>
<dbReference type="EMBL" id="CP000117">
    <property type="protein sequence ID" value="ABA22955.1"/>
    <property type="molecule type" value="Genomic_DNA"/>
</dbReference>
<dbReference type="PANTHER" id="PTHR43685">
    <property type="entry name" value="GLYCOSYLTRANSFERASE"/>
    <property type="match status" value="1"/>
</dbReference>
<evidence type="ECO:0000313" key="4">
    <source>
        <dbReference type="Proteomes" id="UP000002533"/>
    </source>
</evidence>
<dbReference type="Gene3D" id="3.90.550.10">
    <property type="entry name" value="Spore Coat Polysaccharide Biosynthesis Protein SpsA, Chain A"/>
    <property type="match status" value="1"/>
</dbReference>
<dbReference type="eggNOG" id="COG1215">
    <property type="taxonomic scope" value="Bacteria"/>
</dbReference>
<feature type="domain" description="Glycosyltransferase 2-like" evidence="2">
    <location>
        <begin position="559"/>
        <end position="674"/>
    </location>
</feature>
<dbReference type="GeneID" id="58726132"/>
<dbReference type="AlphaFoldDB" id="Q3M7T1"/>
<evidence type="ECO:0000259" key="2">
    <source>
        <dbReference type="Pfam" id="PF00535"/>
    </source>
</evidence>
<proteinExistence type="predicted"/>
<dbReference type="Gene3D" id="3.40.50.2000">
    <property type="entry name" value="Glycogen Phosphorylase B"/>
    <property type="match status" value="1"/>
</dbReference>
<protein>
    <submittedName>
        <fullName evidence="3">Glycosyl transferase, family 2</fullName>
    </submittedName>
</protein>
<dbReference type="HOGENOM" id="CLU_287105_0_0_3"/>
<gene>
    <name evidence="3" type="ordered locus">Ava_3348</name>
</gene>
<reference evidence="4" key="1">
    <citation type="journal article" date="2014" name="Stand. Genomic Sci.">
        <title>Complete genome sequence of Anabaena variabilis ATCC 29413.</title>
        <authorList>
            <person name="Thiel T."/>
            <person name="Pratte B.S."/>
            <person name="Zhong J."/>
            <person name="Goodwin L."/>
            <person name="Copeland A."/>
            <person name="Lucas S."/>
            <person name="Han C."/>
            <person name="Pitluck S."/>
            <person name="Land M.L."/>
            <person name="Kyrpides N.C."/>
            <person name="Woyke T."/>
        </authorList>
    </citation>
    <scope>NUCLEOTIDE SEQUENCE [LARGE SCALE GENOMIC DNA]</scope>
    <source>
        <strain evidence="4">ATCC 29413 / PCC 7937</strain>
    </source>
</reference>
<sequence length="1074" mass="122628">MGISKVLLTNHHLKSYAGSELVTLDLAIEFQQKGWSVTVATFLFGGDLARHFYARGIDVVNVLEKPLTENEFDLVWGHHFPVLIKCLIEDSVKTKYLVLSSLSPYEPLEAIPFFYSKSDLILCNSEETKKEIIEQNHLQEIDKNKLFVFNNSVPANWFNLPVDIKETELRKVGVISNHPPTEVLTAIDILKSKNIDVDLIGILESPQLVNIDILNSYDAIITIGRTVQHCMALGKPVFCYDHFGGPGWLTPDNFKLAEWFNYSGRCCYQKMSGEQIVENLINGFLANNQHIHFFKNYSLENYSLTRNVENVLSCINNINKDYVDFNSEQVIGKVGEAYRRVFTENGFLKLERERSQSQLQQTQTELERSQSQLQQTQTELERSQSQLQQTQTELERSQSQLQQTQTELERSQSQLQQTQTELTLSQSQLYITQTKLEHWKNLVSWMEGSKFWKLRALSLSIKKGIINLPILKLAFNRLPVFQKKNYPIFIKRIGKWLKHQIMNFRTRNEFADALLAKVLQNFSGFPEYSQWIKDYEAKDEELTQQKKNSLLFHYQPVLSIVFPVYKLPLTVLQETINSVIQQTYSNWELCIAFADIDNYQTIDYLKTLSLQEKRIKLKVMAENKGISGNSNVSLDMASGEFVALLDHDDLLAPFAFYEVISELNKQPDLDFIYSDKDCISANSMVRSRLLLKPEWSPEILYSANYLTHLCIARRTLLEKIGGFRPETDGAQDWDLFLRITENTSRIARINSVLYHWRIIQGSTSLGIDSKPYALEGQLRSIQDHLTRTKLPATVSPHPESGFRLEWQASPATVSIYIDGDVPWDSLLACINAVAQFSDPKLHKAKITLPEHTYTSKATERENLIKAISLPIDWLPIKEGNSKLVTLANNIKQDKTDVVVFVSGLVKRFTEGWIQELSGWVLNHPDIGFVSSLILTDNNLVVEAGLVVDKYDNGSPLMRGNFLYSWDIFGGALWYRNCSASSPWAIAFSYKNYLEVGGLSSNSPSLSHAMIKLCQAIRANNKRGLVNPHARAFLQDLPKNDIPEFDDSLGNDPYFHPAFASVVPLKLRVKNGKKN</sequence>
<dbReference type="PANTHER" id="PTHR43685:SF2">
    <property type="entry name" value="GLYCOSYLTRANSFERASE 2-LIKE DOMAIN-CONTAINING PROTEIN"/>
    <property type="match status" value="1"/>
</dbReference>
<dbReference type="CAZy" id="GT2">
    <property type="family name" value="Glycosyltransferase Family 2"/>
</dbReference>
<dbReference type="STRING" id="240292.Ava_3348"/>
<dbReference type="KEGG" id="ava:Ava_3348"/>
<evidence type="ECO:0000313" key="3">
    <source>
        <dbReference type="EMBL" id="ABA22955.1"/>
    </source>
</evidence>
<dbReference type="InterPro" id="IPR001173">
    <property type="entry name" value="Glyco_trans_2-like"/>
</dbReference>
<dbReference type="Gene3D" id="1.20.5.340">
    <property type="match status" value="1"/>
</dbReference>
<dbReference type="GO" id="GO:0016740">
    <property type="term" value="F:transferase activity"/>
    <property type="evidence" value="ECO:0007669"/>
    <property type="project" value="UniProtKB-KW"/>
</dbReference>
<dbReference type="CDD" id="cd04184">
    <property type="entry name" value="GT2_RfbC_Mx_like"/>
    <property type="match status" value="1"/>
</dbReference>
<dbReference type="eggNOG" id="COG4372">
    <property type="taxonomic scope" value="Bacteria"/>
</dbReference>
<dbReference type="InterPro" id="IPR050834">
    <property type="entry name" value="Glycosyltransf_2"/>
</dbReference>
<dbReference type="RefSeq" id="WP_011320072.1">
    <property type="nucleotide sequence ID" value="NC_007413.1"/>
</dbReference>
<keyword evidence="3" id="KW-0808">Transferase</keyword>
<dbReference type="InterPro" id="IPR029044">
    <property type="entry name" value="Nucleotide-diphossugar_trans"/>
</dbReference>
<dbReference type="SUPFAM" id="SSF53756">
    <property type="entry name" value="UDP-Glycosyltransferase/glycogen phosphorylase"/>
    <property type="match status" value="1"/>
</dbReference>
<dbReference type="eggNOG" id="COG0457">
    <property type="taxonomic scope" value="Bacteria"/>
</dbReference>
<accession>Q3M7T1</accession>
<organism evidence="3 4">
    <name type="scientific">Trichormus variabilis (strain ATCC 29413 / PCC 7937)</name>
    <name type="common">Anabaena variabilis</name>
    <dbReference type="NCBI Taxonomy" id="240292"/>
    <lineage>
        <taxon>Bacteria</taxon>
        <taxon>Bacillati</taxon>
        <taxon>Cyanobacteriota</taxon>
        <taxon>Cyanophyceae</taxon>
        <taxon>Nostocales</taxon>
        <taxon>Nostocaceae</taxon>
        <taxon>Trichormus</taxon>
    </lineage>
</organism>
<dbReference type="SUPFAM" id="SSF53448">
    <property type="entry name" value="Nucleotide-diphospho-sugar transferases"/>
    <property type="match status" value="1"/>
</dbReference>
<dbReference type="Pfam" id="PF00535">
    <property type="entry name" value="Glycos_transf_2"/>
    <property type="match status" value="1"/>
</dbReference>
<feature type="region of interest" description="Disordered" evidence="1">
    <location>
        <begin position="359"/>
        <end position="403"/>
    </location>
</feature>